<dbReference type="PANTHER" id="PTHR18934">
    <property type="entry name" value="ATP-DEPENDENT RNA HELICASE"/>
    <property type="match status" value="1"/>
</dbReference>
<dbReference type="InterPro" id="IPR011709">
    <property type="entry name" value="DEAD-box_helicase_OB_fold"/>
</dbReference>
<dbReference type="SMART" id="SM00490">
    <property type="entry name" value="HELICc"/>
    <property type="match status" value="1"/>
</dbReference>
<dbReference type="InterPro" id="IPR002464">
    <property type="entry name" value="DNA/RNA_helicase_DEAH_CS"/>
</dbReference>
<comment type="similarity">
    <text evidence="1">Belongs to the DEAD box helicase family. DEAH subfamily.</text>
</comment>
<dbReference type="OrthoDB" id="10253254at2759"/>
<dbReference type="SMART" id="SM00487">
    <property type="entry name" value="DEXDc"/>
    <property type="match status" value="1"/>
</dbReference>
<dbReference type="GO" id="GO:0005524">
    <property type="term" value="F:ATP binding"/>
    <property type="evidence" value="ECO:0007669"/>
    <property type="project" value="UniProtKB-KW"/>
</dbReference>
<dbReference type="InterPro" id="IPR003593">
    <property type="entry name" value="AAA+_ATPase"/>
</dbReference>
<feature type="region of interest" description="Disordered" evidence="8">
    <location>
        <begin position="1"/>
        <end position="72"/>
    </location>
</feature>
<dbReference type="Pfam" id="PF07717">
    <property type="entry name" value="OB_NTP_bind"/>
    <property type="match status" value="1"/>
</dbReference>
<evidence type="ECO:0000256" key="4">
    <source>
        <dbReference type="ARBA" id="ARBA00022801"/>
    </source>
</evidence>
<dbReference type="EC" id="3.6.4.13" evidence="2"/>
<dbReference type="InterPro" id="IPR001650">
    <property type="entry name" value="Helicase_C-like"/>
</dbReference>
<dbReference type="Pfam" id="PF21010">
    <property type="entry name" value="HA2_C"/>
    <property type="match status" value="1"/>
</dbReference>
<evidence type="ECO:0000256" key="3">
    <source>
        <dbReference type="ARBA" id="ARBA00022741"/>
    </source>
</evidence>
<dbReference type="Pfam" id="PF13401">
    <property type="entry name" value="AAA_22"/>
    <property type="match status" value="1"/>
</dbReference>
<dbReference type="AlphaFoldDB" id="A0A9Q5N5A7"/>
<evidence type="ECO:0000313" key="12">
    <source>
        <dbReference type="Proteomes" id="UP000757232"/>
    </source>
</evidence>
<reference evidence="11" key="1">
    <citation type="submission" date="2016-06" db="EMBL/GenBank/DDBJ databases">
        <title>Draft Genome sequence of the fungus Inonotus baumii.</title>
        <authorList>
            <person name="Zhu H."/>
            <person name="Lin W."/>
        </authorList>
    </citation>
    <scope>NUCLEOTIDE SEQUENCE</scope>
    <source>
        <strain evidence="11">821</strain>
    </source>
</reference>
<protein>
    <recommendedName>
        <fullName evidence="2">RNA helicase</fullName>
        <ecNumber evidence="2">3.6.4.13</ecNumber>
    </recommendedName>
</protein>
<dbReference type="GO" id="GO:0045943">
    <property type="term" value="P:positive regulation of transcription by RNA polymerase I"/>
    <property type="evidence" value="ECO:0007669"/>
    <property type="project" value="TreeGrafter"/>
</dbReference>
<dbReference type="SMART" id="SM00847">
    <property type="entry name" value="HA2"/>
    <property type="match status" value="1"/>
</dbReference>
<proteinExistence type="inferred from homology"/>
<accession>A0A9Q5N5A7</accession>
<dbReference type="GO" id="GO:0016887">
    <property type="term" value="F:ATP hydrolysis activity"/>
    <property type="evidence" value="ECO:0007669"/>
    <property type="project" value="InterPro"/>
</dbReference>
<organism evidence="11 12">
    <name type="scientific">Sanghuangporus baumii</name>
    <name type="common">Phellinus baumii</name>
    <dbReference type="NCBI Taxonomy" id="108892"/>
    <lineage>
        <taxon>Eukaryota</taxon>
        <taxon>Fungi</taxon>
        <taxon>Dikarya</taxon>
        <taxon>Basidiomycota</taxon>
        <taxon>Agaricomycotina</taxon>
        <taxon>Agaricomycetes</taxon>
        <taxon>Hymenochaetales</taxon>
        <taxon>Hymenochaetaceae</taxon>
        <taxon>Sanghuangporus</taxon>
    </lineage>
</organism>
<keyword evidence="12" id="KW-1185">Reference proteome</keyword>
<evidence type="ECO:0000256" key="5">
    <source>
        <dbReference type="ARBA" id="ARBA00022806"/>
    </source>
</evidence>
<keyword evidence="6" id="KW-0067">ATP-binding</keyword>
<gene>
    <name evidence="11" type="ORF">A7U60_g7949</name>
</gene>
<sequence>MVAFGAGDSPTGDSLPSLSQSKKVPPPLASSTPKKRVNGFVNGNSSSTSGPSKLSGINGNESPSKKRKVAYMDEEEDYGERFAVNGRATLLGSETKAQKFQGLQEQRRQLPIAKGREALIREVRENDTVVLVGETGSGKTTQVPQYLLEADISSSGQIGVTQPRRVAATSLASRVADEQGVALGSRVGYAVRFNERHGPGTKIKYLTDGMLFRELLADPLLSRYSVIIIDEAHERTLNTDVLLANLKRIQKERKERATENLTNSAKGKERAREDKLPLKLIIMSATLDAEKFSRFFNNTKILYVKGRQHPVEIFHTIRSQPDYADATVRTFFQIHLDYEPGDVLIFLAGQEDIEAVQESIKTYAKQLPLGQMSVFTCPMYANLPQNMQTQVFKPTSSGVRKCILATNIAETSITIPGVRYVIDTGKHKEKRHYEYTGGGLDSLMTKDISKSSAMQRAGRAGREGPGFCFRLYTESDFRKMESTYLPEILRTNLMSSTLQLKCLGQDISSLDFMDPPDPDSVRAAYLTLRIVGALDKRNEVTQIGRMMNMFPLEPTLSRAFVAAQENGCIYEIIGIVSVLSASANLFIDPPKNREKAREARMAFQDNSGDHLTALKTLRAYEEIVTSGKSKSARRAWCEQHYVNERALSEAIDIQKQLRGICEREKLDWNASAGNAIEPVLRSLLVGLVQNTAIYREETNAYRQITSNSAMKIQIHPSSVLSGRTPRVIMYDEPIFTSKIYARGVSTIPPAMLSMLPAFQPTKEQTKK</sequence>
<evidence type="ECO:0000256" key="7">
    <source>
        <dbReference type="ARBA" id="ARBA00047984"/>
    </source>
</evidence>
<dbReference type="SMART" id="SM00382">
    <property type="entry name" value="AAA"/>
    <property type="match status" value="1"/>
</dbReference>
<dbReference type="PROSITE" id="PS51194">
    <property type="entry name" value="HELICASE_CTER"/>
    <property type="match status" value="1"/>
</dbReference>
<dbReference type="InterPro" id="IPR049945">
    <property type="entry name" value="AAA_22"/>
</dbReference>
<dbReference type="InterPro" id="IPR014001">
    <property type="entry name" value="Helicase_ATP-bd"/>
</dbReference>
<feature type="compositionally biased region" description="Polar residues" evidence="8">
    <location>
        <begin position="11"/>
        <end position="22"/>
    </location>
</feature>
<dbReference type="InterPro" id="IPR027417">
    <property type="entry name" value="P-loop_NTPase"/>
</dbReference>
<dbReference type="SUPFAM" id="SSF52540">
    <property type="entry name" value="P-loop containing nucleoside triphosphate hydrolases"/>
    <property type="match status" value="1"/>
</dbReference>
<dbReference type="Gene3D" id="3.40.50.300">
    <property type="entry name" value="P-loop containing nucleotide triphosphate hydrolases"/>
    <property type="match status" value="2"/>
</dbReference>
<dbReference type="PROSITE" id="PS00690">
    <property type="entry name" value="DEAH_ATP_HELICASE"/>
    <property type="match status" value="1"/>
</dbReference>
<keyword evidence="5" id="KW-0347">Helicase</keyword>
<dbReference type="PANTHER" id="PTHR18934:SF118">
    <property type="entry name" value="ATP-DEPENDENT RNA HELICASE DHX33"/>
    <property type="match status" value="1"/>
</dbReference>
<evidence type="ECO:0000259" key="10">
    <source>
        <dbReference type="PROSITE" id="PS51194"/>
    </source>
</evidence>
<dbReference type="FunFam" id="3.40.50.300:FF:000637">
    <property type="entry name" value="ATP-dependent RNA helicase DHX37/DHR1"/>
    <property type="match status" value="1"/>
</dbReference>
<dbReference type="PROSITE" id="PS51192">
    <property type="entry name" value="HELICASE_ATP_BIND_1"/>
    <property type="match status" value="1"/>
</dbReference>
<evidence type="ECO:0000256" key="2">
    <source>
        <dbReference type="ARBA" id="ARBA00012552"/>
    </source>
</evidence>
<comment type="caution">
    <text evidence="11">The sequence shown here is derived from an EMBL/GenBank/DDBJ whole genome shotgun (WGS) entry which is preliminary data.</text>
</comment>
<evidence type="ECO:0000259" key="9">
    <source>
        <dbReference type="PROSITE" id="PS51192"/>
    </source>
</evidence>
<comment type="catalytic activity">
    <reaction evidence="7">
        <text>ATP + H2O = ADP + phosphate + H(+)</text>
        <dbReference type="Rhea" id="RHEA:13065"/>
        <dbReference type="ChEBI" id="CHEBI:15377"/>
        <dbReference type="ChEBI" id="CHEBI:15378"/>
        <dbReference type="ChEBI" id="CHEBI:30616"/>
        <dbReference type="ChEBI" id="CHEBI:43474"/>
        <dbReference type="ChEBI" id="CHEBI:456216"/>
        <dbReference type="EC" id="3.6.4.13"/>
    </reaction>
</comment>
<dbReference type="GO" id="GO:0003724">
    <property type="term" value="F:RNA helicase activity"/>
    <property type="evidence" value="ECO:0007669"/>
    <property type="project" value="UniProtKB-EC"/>
</dbReference>
<dbReference type="CDD" id="cd18791">
    <property type="entry name" value="SF2_C_RHA"/>
    <property type="match status" value="1"/>
</dbReference>
<evidence type="ECO:0000256" key="8">
    <source>
        <dbReference type="SAM" id="MobiDB-lite"/>
    </source>
</evidence>
<name>A0A9Q5N5A7_SANBA</name>
<dbReference type="Gene3D" id="1.20.120.1080">
    <property type="match status" value="1"/>
</dbReference>
<dbReference type="GO" id="GO:0003725">
    <property type="term" value="F:double-stranded RNA binding"/>
    <property type="evidence" value="ECO:0007669"/>
    <property type="project" value="TreeGrafter"/>
</dbReference>
<evidence type="ECO:0000256" key="6">
    <source>
        <dbReference type="ARBA" id="ARBA00022840"/>
    </source>
</evidence>
<dbReference type="Proteomes" id="UP000757232">
    <property type="component" value="Unassembled WGS sequence"/>
</dbReference>
<evidence type="ECO:0000313" key="11">
    <source>
        <dbReference type="EMBL" id="OCB84993.1"/>
    </source>
</evidence>
<dbReference type="FunFam" id="3.40.50.300:FF:000145">
    <property type="entry name" value="probable ATP-dependent RNA helicase DHX40"/>
    <property type="match status" value="1"/>
</dbReference>
<feature type="domain" description="Helicase C-terminal" evidence="10">
    <location>
        <begin position="330"/>
        <end position="504"/>
    </location>
</feature>
<dbReference type="InterPro" id="IPR007502">
    <property type="entry name" value="Helicase-assoc_dom"/>
</dbReference>
<keyword evidence="4 11" id="KW-0378">Hydrolase</keyword>
<feature type="domain" description="Helicase ATP-binding" evidence="9">
    <location>
        <begin position="120"/>
        <end position="305"/>
    </location>
</feature>
<dbReference type="GO" id="GO:1990904">
    <property type="term" value="C:ribonucleoprotein complex"/>
    <property type="evidence" value="ECO:0007669"/>
    <property type="project" value="UniProtKB-ARBA"/>
</dbReference>
<keyword evidence="3" id="KW-0547">Nucleotide-binding</keyword>
<dbReference type="GO" id="GO:0005730">
    <property type="term" value="C:nucleolus"/>
    <property type="evidence" value="ECO:0007669"/>
    <property type="project" value="UniProtKB-ARBA"/>
</dbReference>
<dbReference type="CDD" id="cd17978">
    <property type="entry name" value="DEXHc_DHX33"/>
    <property type="match status" value="1"/>
</dbReference>
<feature type="compositionally biased region" description="Low complexity" evidence="8">
    <location>
        <begin position="43"/>
        <end position="56"/>
    </location>
</feature>
<dbReference type="Pfam" id="PF00271">
    <property type="entry name" value="Helicase_C"/>
    <property type="match status" value="1"/>
</dbReference>
<evidence type="ECO:0000256" key="1">
    <source>
        <dbReference type="ARBA" id="ARBA00008792"/>
    </source>
</evidence>
<dbReference type="EMBL" id="LNZH02000212">
    <property type="protein sequence ID" value="OCB84993.1"/>
    <property type="molecule type" value="Genomic_DNA"/>
</dbReference>